<evidence type="ECO:0000313" key="2">
    <source>
        <dbReference type="Proteomes" id="UP000828390"/>
    </source>
</evidence>
<dbReference type="PANTHER" id="PTHR35083">
    <property type="entry name" value="RGD1565685 PROTEIN"/>
    <property type="match status" value="1"/>
</dbReference>
<organism evidence="1 2">
    <name type="scientific">Dreissena polymorpha</name>
    <name type="common">Zebra mussel</name>
    <name type="synonym">Mytilus polymorpha</name>
    <dbReference type="NCBI Taxonomy" id="45954"/>
    <lineage>
        <taxon>Eukaryota</taxon>
        <taxon>Metazoa</taxon>
        <taxon>Spiralia</taxon>
        <taxon>Lophotrochozoa</taxon>
        <taxon>Mollusca</taxon>
        <taxon>Bivalvia</taxon>
        <taxon>Autobranchia</taxon>
        <taxon>Heteroconchia</taxon>
        <taxon>Euheterodonta</taxon>
        <taxon>Imparidentia</taxon>
        <taxon>Neoheterodontei</taxon>
        <taxon>Myida</taxon>
        <taxon>Dreissenoidea</taxon>
        <taxon>Dreissenidae</taxon>
        <taxon>Dreissena</taxon>
    </lineage>
</organism>
<dbReference type="PANTHER" id="PTHR35083:SF1">
    <property type="entry name" value="RGD1565685 PROTEIN"/>
    <property type="match status" value="1"/>
</dbReference>
<reference evidence="1" key="1">
    <citation type="journal article" date="2019" name="bioRxiv">
        <title>The Genome of the Zebra Mussel, Dreissena polymorpha: A Resource for Invasive Species Research.</title>
        <authorList>
            <person name="McCartney M.A."/>
            <person name="Auch B."/>
            <person name="Kono T."/>
            <person name="Mallez S."/>
            <person name="Zhang Y."/>
            <person name="Obille A."/>
            <person name="Becker A."/>
            <person name="Abrahante J.E."/>
            <person name="Garbe J."/>
            <person name="Badalamenti J.P."/>
            <person name="Herman A."/>
            <person name="Mangelson H."/>
            <person name="Liachko I."/>
            <person name="Sullivan S."/>
            <person name="Sone E.D."/>
            <person name="Koren S."/>
            <person name="Silverstein K.A.T."/>
            <person name="Beckman K.B."/>
            <person name="Gohl D.M."/>
        </authorList>
    </citation>
    <scope>NUCLEOTIDE SEQUENCE</scope>
    <source>
        <strain evidence="1">Duluth1</strain>
        <tissue evidence="1">Whole animal</tissue>
    </source>
</reference>
<sequence>MACLADVFSEQERTNWLKACLGLNIAKHALEQFVDREMNDVWTRIYQVVRSRLNLPTTTVCSNCCIANLLKCPTLNVCKKRGKNVCRSMHDTPNKQPRPCIMKICDEVRDEIIKEHRYSYPSWKNTSAEQWANNHWQIAKCFLPPDGYSGVGSAHETDFNGIISVMMNCKHFDNKMSFSISQSCLLSTVTVSNVLKLEITSLLNSQ</sequence>
<dbReference type="EMBL" id="JAIWYP010000003">
    <property type="protein sequence ID" value="KAH3858492.1"/>
    <property type="molecule type" value="Genomic_DNA"/>
</dbReference>
<gene>
    <name evidence="1" type="ORF">DPMN_101117</name>
</gene>
<dbReference type="Proteomes" id="UP000828390">
    <property type="component" value="Unassembled WGS sequence"/>
</dbReference>
<comment type="caution">
    <text evidence="1">The sequence shown here is derived from an EMBL/GenBank/DDBJ whole genome shotgun (WGS) entry which is preliminary data.</text>
</comment>
<evidence type="ECO:0000313" key="1">
    <source>
        <dbReference type="EMBL" id="KAH3858492.1"/>
    </source>
</evidence>
<dbReference type="InterPro" id="IPR027897">
    <property type="entry name" value="DUF4559"/>
</dbReference>
<dbReference type="Pfam" id="PF15112">
    <property type="entry name" value="DUF4559"/>
    <property type="match status" value="1"/>
</dbReference>
<keyword evidence="2" id="KW-1185">Reference proteome</keyword>
<protein>
    <submittedName>
        <fullName evidence="1">Uncharacterized protein</fullName>
    </submittedName>
</protein>
<proteinExistence type="predicted"/>
<reference evidence="1" key="2">
    <citation type="submission" date="2020-11" db="EMBL/GenBank/DDBJ databases">
        <authorList>
            <person name="McCartney M.A."/>
            <person name="Auch B."/>
            <person name="Kono T."/>
            <person name="Mallez S."/>
            <person name="Becker A."/>
            <person name="Gohl D.M."/>
            <person name="Silverstein K.A.T."/>
            <person name="Koren S."/>
            <person name="Bechman K.B."/>
            <person name="Herman A."/>
            <person name="Abrahante J.E."/>
            <person name="Garbe J."/>
        </authorList>
    </citation>
    <scope>NUCLEOTIDE SEQUENCE</scope>
    <source>
        <strain evidence="1">Duluth1</strain>
        <tissue evidence="1">Whole animal</tissue>
    </source>
</reference>
<name>A0A9D4LJD1_DREPO</name>
<accession>A0A9D4LJD1</accession>
<dbReference type="AlphaFoldDB" id="A0A9D4LJD1"/>